<feature type="binding site" evidence="1">
    <location>
        <position position="25"/>
    </location>
    <ligand>
        <name>Zn(2+)</name>
        <dbReference type="ChEBI" id="CHEBI:29105"/>
    </ligand>
</feature>
<dbReference type="InterPro" id="IPR005019">
    <property type="entry name" value="Adenine_glyco"/>
</dbReference>
<dbReference type="EMBL" id="AZFM01000015">
    <property type="protein sequence ID" value="KRL90114.1"/>
    <property type="molecule type" value="Genomic_DNA"/>
</dbReference>
<dbReference type="GO" id="GO:0046872">
    <property type="term" value="F:metal ion binding"/>
    <property type="evidence" value="ECO:0007669"/>
    <property type="project" value="UniProtKB-KW"/>
</dbReference>
<organism evidence="2 3">
    <name type="scientific">Lactobacillus kalixensis DSM 16043</name>
    <dbReference type="NCBI Taxonomy" id="1423763"/>
    <lineage>
        <taxon>Bacteria</taxon>
        <taxon>Bacillati</taxon>
        <taxon>Bacillota</taxon>
        <taxon>Bacilli</taxon>
        <taxon>Lactobacillales</taxon>
        <taxon>Lactobacillaceae</taxon>
        <taxon>Lactobacillus</taxon>
    </lineage>
</organism>
<keyword evidence="2" id="KW-0378">Hydrolase</keyword>
<dbReference type="PANTHER" id="PTHR30037:SF4">
    <property type="entry name" value="DNA-3-METHYLADENINE GLYCOSYLASE I"/>
    <property type="match status" value="1"/>
</dbReference>
<feature type="binding site" evidence="1">
    <location>
        <position position="182"/>
    </location>
    <ligand>
        <name>Zn(2+)</name>
        <dbReference type="ChEBI" id="CHEBI:29105"/>
    </ligand>
</feature>
<feature type="binding site" evidence="1">
    <location>
        <position position="186"/>
    </location>
    <ligand>
        <name>Zn(2+)</name>
        <dbReference type="ChEBI" id="CHEBI:29105"/>
    </ligand>
</feature>
<accession>A0A0R1UHG9</accession>
<dbReference type="OrthoDB" id="9807664at2"/>
<dbReference type="STRING" id="1423763.FC46_GL000407"/>
<keyword evidence="2" id="KW-0326">Glycosidase</keyword>
<dbReference type="PATRIC" id="fig|1423763.3.peg.411"/>
<dbReference type="GO" id="GO:0008725">
    <property type="term" value="F:DNA-3-methyladenine glycosylase activity"/>
    <property type="evidence" value="ECO:0007669"/>
    <property type="project" value="InterPro"/>
</dbReference>
<dbReference type="RefSeq" id="WP_057798668.1">
    <property type="nucleotide sequence ID" value="NZ_AZFM01000015.1"/>
</dbReference>
<protein>
    <submittedName>
        <fullName evidence="2">DNA-3-methyladenine glycosidase</fullName>
    </submittedName>
</protein>
<dbReference type="InterPro" id="IPR011257">
    <property type="entry name" value="DNA_glycosylase"/>
</dbReference>
<sequence>MNQTNIANLRCPWGQTRDEIIQEFHDHEWGKLKLDDNYLYEMLVLQLFQSGLNWRVILHKRENFRKAFKDFDPVKVAALTDKEINDMCNDSSIIRNRRKIEAAVKNAKSVIIVSAKYGSFAKYLQNIIPVQIVHDPEIYEDVPYSSDLSTKLSLQMKADGFFFVGPIVIYSYLQSIGLINDHIECCPFKYEG</sequence>
<dbReference type="Proteomes" id="UP000051036">
    <property type="component" value="Unassembled WGS sequence"/>
</dbReference>
<dbReference type="SUPFAM" id="SSF48150">
    <property type="entry name" value="DNA-glycosylase"/>
    <property type="match status" value="1"/>
</dbReference>
<comment type="caution">
    <text evidence="2">The sequence shown here is derived from an EMBL/GenBank/DDBJ whole genome shotgun (WGS) entry which is preliminary data.</text>
</comment>
<reference evidence="2 3" key="1">
    <citation type="journal article" date="2015" name="Genome Announc.">
        <title>Expanding the biotechnology potential of lactobacilli through comparative genomics of 213 strains and associated genera.</title>
        <authorList>
            <person name="Sun Z."/>
            <person name="Harris H.M."/>
            <person name="McCann A."/>
            <person name="Guo C."/>
            <person name="Argimon S."/>
            <person name="Zhang W."/>
            <person name="Yang X."/>
            <person name="Jeffery I.B."/>
            <person name="Cooney J.C."/>
            <person name="Kagawa T.F."/>
            <person name="Liu W."/>
            <person name="Song Y."/>
            <person name="Salvetti E."/>
            <person name="Wrobel A."/>
            <person name="Rasinkangas P."/>
            <person name="Parkhill J."/>
            <person name="Rea M.C."/>
            <person name="O'Sullivan O."/>
            <person name="Ritari J."/>
            <person name="Douillard F.P."/>
            <person name="Paul Ross R."/>
            <person name="Yang R."/>
            <person name="Briner A.E."/>
            <person name="Felis G.E."/>
            <person name="de Vos W.M."/>
            <person name="Barrangou R."/>
            <person name="Klaenhammer T.R."/>
            <person name="Caufield P.W."/>
            <person name="Cui Y."/>
            <person name="Zhang H."/>
            <person name="O'Toole P.W."/>
        </authorList>
    </citation>
    <scope>NUCLEOTIDE SEQUENCE [LARGE SCALE GENOMIC DNA]</scope>
    <source>
        <strain evidence="2 3">DSM 16043</strain>
    </source>
</reference>
<keyword evidence="1" id="KW-0479">Metal-binding</keyword>
<evidence type="ECO:0000313" key="2">
    <source>
        <dbReference type="EMBL" id="KRL90114.1"/>
    </source>
</evidence>
<dbReference type="PANTHER" id="PTHR30037">
    <property type="entry name" value="DNA-3-METHYLADENINE GLYCOSYLASE 1"/>
    <property type="match status" value="1"/>
</dbReference>
<keyword evidence="3" id="KW-1185">Reference proteome</keyword>
<proteinExistence type="predicted"/>
<feature type="binding site" evidence="1">
    <location>
        <position position="11"/>
    </location>
    <ligand>
        <name>Zn(2+)</name>
        <dbReference type="ChEBI" id="CHEBI:29105"/>
    </ligand>
</feature>
<dbReference type="GO" id="GO:0006284">
    <property type="term" value="P:base-excision repair"/>
    <property type="evidence" value="ECO:0007669"/>
    <property type="project" value="InterPro"/>
</dbReference>
<dbReference type="AlphaFoldDB" id="A0A0R1UHG9"/>
<keyword evidence="1" id="KW-0862">Zinc</keyword>
<dbReference type="Pfam" id="PF03352">
    <property type="entry name" value="Adenine_glyco"/>
    <property type="match status" value="1"/>
</dbReference>
<evidence type="ECO:0000313" key="3">
    <source>
        <dbReference type="Proteomes" id="UP000051036"/>
    </source>
</evidence>
<name>A0A0R1UHG9_9LACO</name>
<evidence type="ECO:0000256" key="1">
    <source>
        <dbReference type="PIRSR" id="PIRSR605019-1"/>
    </source>
</evidence>
<gene>
    <name evidence="2" type="ORF">FC46_GL000407</name>
</gene>
<dbReference type="Gene3D" id="1.10.340.30">
    <property type="entry name" value="Hypothetical protein, domain 2"/>
    <property type="match status" value="1"/>
</dbReference>
<dbReference type="InterPro" id="IPR052891">
    <property type="entry name" value="DNA-3mA_glycosylase"/>
</dbReference>